<feature type="transmembrane region" description="Helical" evidence="1">
    <location>
        <begin position="64"/>
        <end position="82"/>
    </location>
</feature>
<dbReference type="EMBL" id="VSSQ01025104">
    <property type="protein sequence ID" value="MPM73021.1"/>
    <property type="molecule type" value="Genomic_DNA"/>
</dbReference>
<evidence type="ECO:0000313" key="2">
    <source>
        <dbReference type="EMBL" id="MPM73021.1"/>
    </source>
</evidence>
<proteinExistence type="predicted"/>
<protein>
    <submittedName>
        <fullName evidence="2">Uncharacterized protein</fullName>
    </submittedName>
</protein>
<sequence length="86" mass="9864">MIVSVSESVADAYGYRLWQYFPTATGIKRIYHSYLIGAAYKHGKIEFIHCLRPKTEVEPLHQQIACLIFIIEVILLPAYFIFGTQA</sequence>
<keyword evidence="1" id="KW-1133">Transmembrane helix</keyword>
<reference evidence="2" key="1">
    <citation type="submission" date="2019-08" db="EMBL/GenBank/DDBJ databases">
        <authorList>
            <person name="Kucharzyk K."/>
            <person name="Murdoch R.W."/>
            <person name="Higgins S."/>
            <person name="Loffler F."/>
        </authorList>
    </citation>
    <scope>NUCLEOTIDE SEQUENCE</scope>
</reference>
<name>A0A645C7M3_9ZZZZ</name>
<keyword evidence="1" id="KW-0472">Membrane</keyword>
<comment type="caution">
    <text evidence="2">The sequence shown here is derived from an EMBL/GenBank/DDBJ whole genome shotgun (WGS) entry which is preliminary data.</text>
</comment>
<accession>A0A645C7M3</accession>
<organism evidence="2">
    <name type="scientific">bioreactor metagenome</name>
    <dbReference type="NCBI Taxonomy" id="1076179"/>
    <lineage>
        <taxon>unclassified sequences</taxon>
        <taxon>metagenomes</taxon>
        <taxon>ecological metagenomes</taxon>
    </lineage>
</organism>
<dbReference type="AlphaFoldDB" id="A0A645C7M3"/>
<evidence type="ECO:0000256" key="1">
    <source>
        <dbReference type="SAM" id="Phobius"/>
    </source>
</evidence>
<keyword evidence="1" id="KW-0812">Transmembrane</keyword>
<gene>
    <name evidence="2" type="ORF">SDC9_119997</name>
</gene>